<dbReference type="AlphaFoldDB" id="A0A1S7UHI5"/>
<keyword evidence="1" id="KW-0547">Nucleotide-binding</keyword>
<reference evidence="6" key="1">
    <citation type="submission" date="2016-03" db="EMBL/GenBank/DDBJ databases">
        <title>Draft genome sequence of Rosellinia necatrix.</title>
        <authorList>
            <person name="Kanematsu S."/>
        </authorList>
    </citation>
    <scope>NUCLEOTIDE SEQUENCE [LARGE SCALE GENOMIC DNA]</scope>
    <source>
        <strain evidence="6">W97</strain>
    </source>
</reference>
<dbReference type="InterPro" id="IPR020850">
    <property type="entry name" value="GED_dom"/>
</dbReference>
<dbReference type="SUPFAM" id="SSF52540">
    <property type="entry name" value="P-loop containing nucleoside triphosphate hydrolases"/>
    <property type="match status" value="1"/>
</dbReference>
<dbReference type="Gene3D" id="3.40.50.300">
    <property type="entry name" value="P-loop containing nucleotide triphosphate hydrolases"/>
    <property type="match status" value="1"/>
</dbReference>
<dbReference type="STRING" id="77044.A0A1S7UHI5"/>
<dbReference type="PROSITE" id="PS51388">
    <property type="entry name" value="GED"/>
    <property type="match status" value="1"/>
</dbReference>
<evidence type="ECO:0000256" key="1">
    <source>
        <dbReference type="ARBA" id="ARBA00022741"/>
    </source>
</evidence>
<keyword evidence="7" id="KW-1185">Reference proteome</keyword>
<proteinExistence type="predicted"/>
<evidence type="ECO:0000256" key="2">
    <source>
        <dbReference type="ARBA" id="ARBA00023134"/>
    </source>
</evidence>
<evidence type="ECO:0000256" key="3">
    <source>
        <dbReference type="SAM" id="MobiDB-lite"/>
    </source>
</evidence>
<dbReference type="InterPro" id="IPR030381">
    <property type="entry name" value="G_DYNAMIN_dom"/>
</dbReference>
<dbReference type="CDD" id="cd08771">
    <property type="entry name" value="DLP_1"/>
    <property type="match status" value="1"/>
</dbReference>
<dbReference type="GO" id="GO:0005525">
    <property type="term" value="F:GTP binding"/>
    <property type="evidence" value="ECO:0007669"/>
    <property type="project" value="InterPro"/>
</dbReference>
<accession>A0A1S7UHI5</accession>
<dbReference type="OMA" id="EIHDILW"/>
<dbReference type="PANTHER" id="PTHR11566:SF215">
    <property type="entry name" value="DYNAMIN GTPASE"/>
    <property type="match status" value="1"/>
</dbReference>
<evidence type="ECO:0000313" key="7">
    <source>
        <dbReference type="Proteomes" id="UP000054516"/>
    </source>
</evidence>
<dbReference type="OrthoDB" id="415706at2759"/>
<dbReference type="GO" id="GO:0016559">
    <property type="term" value="P:peroxisome fission"/>
    <property type="evidence" value="ECO:0007669"/>
    <property type="project" value="TreeGrafter"/>
</dbReference>
<dbReference type="GO" id="GO:0000266">
    <property type="term" value="P:mitochondrial fission"/>
    <property type="evidence" value="ECO:0007669"/>
    <property type="project" value="TreeGrafter"/>
</dbReference>
<protein>
    <submittedName>
        <fullName evidence="6">Putative interferon-induced GTP-binding protein Mx2</fullName>
    </submittedName>
</protein>
<dbReference type="PROSITE" id="PS51718">
    <property type="entry name" value="G_DYNAMIN_2"/>
    <property type="match status" value="1"/>
</dbReference>
<dbReference type="PRINTS" id="PR00195">
    <property type="entry name" value="DYNAMIN"/>
</dbReference>
<feature type="domain" description="GED" evidence="4">
    <location>
        <begin position="678"/>
        <end position="768"/>
    </location>
</feature>
<dbReference type="GO" id="GO:0048312">
    <property type="term" value="P:intracellular distribution of mitochondria"/>
    <property type="evidence" value="ECO:0007669"/>
    <property type="project" value="TreeGrafter"/>
</dbReference>
<dbReference type="GO" id="GO:0016020">
    <property type="term" value="C:membrane"/>
    <property type="evidence" value="ECO:0007669"/>
    <property type="project" value="TreeGrafter"/>
</dbReference>
<dbReference type="Proteomes" id="UP000054516">
    <property type="component" value="Unassembled WGS sequence"/>
</dbReference>
<evidence type="ECO:0000259" key="5">
    <source>
        <dbReference type="PROSITE" id="PS51718"/>
    </source>
</evidence>
<evidence type="ECO:0000313" key="6">
    <source>
        <dbReference type="EMBL" id="GAP82619.2"/>
    </source>
</evidence>
<dbReference type="InterPro" id="IPR001401">
    <property type="entry name" value="Dynamin_GTPase"/>
</dbReference>
<sequence>MAEKARDNRPGHGNLSILTKVDKLRELIGTRVALPQLVVVGDQSSGKSSVLENLTGFAFPRDAELCTRYATQITCRREVEESISVSIMVNPEASSESRARVKDFHRTFTELSPANLTQLFKDANDAMGISSGISTTGPNGFPLPAFSEHILKIEKLGPNEEHFTVIDVPGIFRTETEGVTTESDIELVMGMVKKYMQDSRTIILAIIPSNVDPATQEILKLAKRVDPTMTRTMAVLTKPDLAIERTTQQIAIDHVLGKRGDLTLGYYVVKNRGPDEADKTLEQGQVDELVFFSKPPWSALVHTGRAGILCLKQRVRDLLIDLIKQEFPKLKNEVMKELSIVRTQHAEMGASRNDQHTQRAYLNRISEAFQSRVRDGCNAYYTRDQIFSSRHDLRLITRVVEASESYSNRMSTNGHTRPFQRERDASNDNNKDMEDMDEDMDEVSDEEEQDEDKGVVTFNFSTVLEGSTPSEASPFSESYGIHVRLATDDYPELEEIFDSWEGISTDTNASGVMEYIEEVYKSSRGQDLGTFGGDLLGTLFKEQSKKWERITLEYMSVIIYHVHRFTSEMVKSVCPDPRVYEELWNGYLLEELMNSYRSAMDRARFLLEIEREGSPLTLNPWFTNKLQENQGDRLVEQITKLGVREPPSRSKLTSNYLYIDPARLRNLSTNKANSAHVREYMHDILSSYYELARERFVDVVYQQAVNHCLLFGKGSPLKIFNTEMVLGLNEDQLDMIAAEDAPVKQRREKLYRDIKNFEEALKVLKGTR</sequence>
<dbReference type="Gene3D" id="1.20.120.1240">
    <property type="entry name" value="Dynamin, middle domain"/>
    <property type="match status" value="1"/>
</dbReference>
<dbReference type="InterPro" id="IPR000375">
    <property type="entry name" value="Dynamin_stalk"/>
</dbReference>
<dbReference type="PANTHER" id="PTHR11566">
    <property type="entry name" value="DYNAMIN"/>
    <property type="match status" value="1"/>
</dbReference>
<feature type="compositionally biased region" description="Acidic residues" evidence="3">
    <location>
        <begin position="434"/>
        <end position="451"/>
    </location>
</feature>
<dbReference type="Pfam" id="PF01031">
    <property type="entry name" value="Dynamin_M"/>
    <property type="match status" value="1"/>
</dbReference>
<dbReference type="EMBL" id="DF977446">
    <property type="protein sequence ID" value="GAP82619.2"/>
    <property type="molecule type" value="Genomic_DNA"/>
</dbReference>
<feature type="region of interest" description="Disordered" evidence="3">
    <location>
        <begin position="407"/>
        <end position="455"/>
    </location>
</feature>
<evidence type="ECO:0000259" key="4">
    <source>
        <dbReference type="PROSITE" id="PS51388"/>
    </source>
</evidence>
<feature type="compositionally biased region" description="Basic and acidic residues" evidence="3">
    <location>
        <begin position="419"/>
        <end position="433"/>
    </location>
</feature>
<organism evidence="6">
    <name type="scientific">Rosellinia necatrix</name>
    <name type="common">White root-rot fungus</name>
    <dbReference type="NCBI Taxonomy" id="77044"/>
    <lineage>
        <taxon>Eukaryota</taxon>
        <taxon>Fungi</taxon>
        <taxon>Dikarya</taxon>
        <taxon>Ascomycota</taxon>
        <taxon>Pezizomycotina</taxon>
        <taxon>Sordariomycetes</taxon>
        <taxon>Xylariomycetidae</taxon>
        <taxon>Xylariales</taxon>
        <taxon>Xylariaceae</taxon>
        <taxon>Rosellinia</taxon>
    </lineage>
</organism>
<dbReference type="GO" id="GO:0008017">
    <property type="term" value="F:microtubule binding"/>
    <property type="evidence" value="ECO:0007669"/>
    <property type="project" value="TreeGrafter"/>
</dbReference>
<dbReference type="InterPro" id="IPR045063">
    <property type="entry name" value="Dynamin_N"/>
</dbReference>
<gene>
    <name evidence="6" type="ORF">SAMD00023353_0101520</name>
</gene>
<keyword evidence="2" id="KW-0342">GTP-binding</keyword>
<feature type="domain" description="Dynamin-type G" evidence="5">
    <location>
        <begin position="31"/>
        <end position="328"/>
    </location>
</feature>
<dbReference type="Pfam" id="PF00350">
    <property type="entry name" value="Dynamin_N"/>
    <property type="match status" value="1"/>
</dbReference>
<dbReference type="GO" id="GO:0005739">
    <property type="term" value="C:mitochondrion"/>
    <property type="evidence" value="ECO:0007669"/>
    <property type="project" value="TreeGrafter"/>
</dbReference>
<name>A0A1S7UHI5_ROSNE</name>
<dbReference type="InterPro" id="IPR027417">
    <property type="entry name" value="P-loop_NTPase"/>
</dbReference>
<dbReference type="GO" id="GO:0003924">
    <property type="term" value="F:GTPase activity"/>
    <property type="evidence" value="ECO:0007669"/>
    <property type="project" value="InterPro"/>
</dbReference>
<dbReference type="SMART" id="SM00053">
    <property type="entry name" value="DYNc"/>
    <property type="match status" value="1"/>
</dbReference>
<dbReference type="GO" id="GO:0006897">
    <property type="term" value="P:endocytosis"/>
    <property type="evidence" value="ECO:0007669"/>
    <property type="project" value="TreeGrafter"/>
</dbReference>
<dbReference type="InterPro" id="IPR022812">
    <property type="entry name" value="Dynamin"/>
</dbReference>
<dbReference type="GO" id="GO:0005874">
    <property type="term" value="C:microtubule"/>
    <property type="evidence" value="ECO:0007669"/>
    <property type="project" value="TreeGrafter"/>
</dbReference>